<dbReference type="RefSeq" id="XP_064765390.1">
    <property type="nucleotide sequence ID" value="XM_064911252.1"/>
</dbReference>
<feature type="compositionally biased region" description="Basic and acidic residues" evidence="1">
    <location>
        <begin position="13"/>
        <end position="38"/>
    </location>
</feature>
<dbReference type="SUPFAM" id="SSF50729">
    <property type="entry name" value="PH domain-like"/>
    <property type="match status" value="1"/>
</dbReference>
<dbReference type="PANTHER" id="PTHR10663:SF405">
    <property type="entry name" value="ARF GUANINE NUCLEOTIDE EXCHANGE FACTOR SYT1"/>
    <property type="match status" value="1"/>
</dbReference>
<sequence length="837" mass="94045">MSAFSVGHRRRERGSADEHTDTDRDLDRDRLQKRDRSRSSSHSLSLPFSTSSRSRSVDSSASSFLSRFRRSSVSTAGSDGPTTPTEPLIPVPPPVNAKKQANRRRARTLETIPQNAATTHSRPPRSLRPHRHSHSATRLNSEGSHGSSTSLPHRLSSSRNSVFSFQRRNVQDLSRSRVTFEEPDHPLHETDSTTSLRSRPVSPSNDSFPNLPPPSVRLITPDLPPQSYRPRSLMSSLSESDIHVSTTDDENRHSISGLMSPASDTMSSGYRSPTRPLSPTPSSSSSSSNQKSFAKLRKKVASAFFNHSPAFRSSASSPTKETPSITFPVQSASDLHINVPDLRHRSSGTLHPSYLARSLSNVSHSSRLSNTSANMSPTSSVQRTRARSQTLNSLDNDRRASVRRDLPQLSQITGLANLFSLKLRTGSEPNFAELKAKPQLASSTSIATIPTGPSSSPKHGNSPLPHITLPDHEDENESPAETTRLFTKKSWMCFDFTDEPIDMALRKFTVTKRNTADRSRSRRVHYCNPEIFFSKDQAYVIAFSLMILHTDAFNKSNRHKMQKSDYVRNTQTEGISKDILECFYDNITYTPFVHMEEEIDLGTPASEKTLERPPLQRHRKSLVGLAKQSREPIDPYSYIVENRLSELRPPVSDVLRSTENPYSYSGTLHSSTSSPLLQILPPRSRQSSIMMEPSIPREPSLSYIKIAKIGILTSIERKRRRMIKSSWRSWGLPHALAHLFFPRRELVRGLMDQLRLSRRRDARRGYQKHRSSFVIVRGSEEDWFMADSPDEMNDWIIKINYASALSTSGAKLQGVELKENGDPLMRHLVAVCVPYKI</sequence>
<dbReference type="GeneID" id="90036764"/>
<feature type="region of interest" description="Disordered" evidence="1">
    <location>
        <begin position="1"/>
        <end position="293"/>
    </location>
</feature>
<feature type="region of interest" description="Disordered" evidence="1">
    <location>
        <begin position="435"/>
        <end position="481"/>
    </location>
</feature>
<dbReference type="PROSITE" id="PS50190">
    <property type="entry name" value="SEC7"/>
    <property type="match status" value="1"/>
</dbReference>
<organism evidence="3 4">
    <name type="scientific">Myxozyma melibiosi</name>
    <dbReference type="NCBI Taxonomy" id="54550"/>
    <lineage>
        <taxon>Eukaryota</taxon>
        <taxon>Fungi</taxon>
        <taxon>Dikarya</taxon>
        <taxon>Ascomycota</taxon>
        <taxon>Saccharomycotina</taxon>
        <taxon>Lipomycetes</taxon>
        <taxon>Lipomycetales</taxon>
        <taxon>Lipomycetaceae</taxon>
        <taxon>Myxozyma</taxon>
    </lineage>
</organism>
<feature type="domain" description="SEC7" evidence="2">
    <location>
        <begin position="414"/>
        <end position="590"/>
    </location>
</feature>
<feature type="compositionally biased region" description="Low complexity" evidence="1">
    <location>
        <begin position="271"/>
        <end position="288"/>
    </location>
</feature>
<evidence type="ECO:0000313" key="4">
    <source>
        <dbReference type="Proteomes" id="UP001498771"/>
    </source>
</evidence>
<comment type="caution">
    <text evidence="3">The sequence shown here is derived from an EMBL/GenBank/DDBJ whole genome shotgun (WGS) entry which is preliminary data.</text>
</comment>
<feature type="compositionally biased region" description="Polar residues" evidence="1">
    <location>
        <begin position="440"/>
        <end position="459"/>
    </location>
</feature>
<dbReference type="InterPro" id="IPR035999">
    <property type="entry name" value="Sec7_dom_sf"/>
</dbReference>
<dbReference type="SUPFAM" id="SSF48425">
    <property type="entry name" value="Sec7 domain"/>
    <property type="match status" value="1"/>
</dbReference>
<feature type="region of interest" description="Disordered" evidence="1">
    <location>
        <begin position="360"/>
        <end position="402"/>
    </location>
</feature>
<feature type="compositionally biased region" description="Low complexity" evidence="1">
    <location>
        <begin position="360"/>
        <end position="372"/>
    </location>
</feature>
<gene>
    <name evidence="3" type="ORF">BZA70DRAFT_270118</name>
</gene>
<feature type="compositionally biased region" description="Polar residues" evidence="1">
    <location>
        <begin position="160"/>
        <end position="173"/>
    </location>
</feature>
<reference evidence="3 4" key="1">
    <citation type="submission" date="2024-03" db="EMBL/GenBank/DDBJ databases">
        <title>Genome-scale model development and genomic sequencing of the oleaginous clade Lipomyces.</title>
        <authorList>
            <consortium name="Lawrence Berkeley National Laboratory"/>
            <person name="Czajka J.J."/>
            <person name="Han Y."/>
            <person name="Kim J."/>
            <person name="Mondo S.J."/>
            <person name="Hofstad B.A."/>
            <person name="Robles A."/>
            <person name="Haridas S."/>
            <person name="Riley R."/>
            <person name="LaButti K."/>
            <person name="Pangilinan J."/>
            <person name="Andreopoulos W."/>
            <person name="Lipzen A."/>
            <person name="Yan J."/>
            <person name="Wang M."/>
            <person name="Ng V."/>
            <person name="Grigoriev I.V."/>
            <person name="Spatafora J.W."/>
            <person name="Magnuson J.K."/>
            <person name="Baker S.E."/>
            <person name="Pomraning K.R."/>
        </authorList>
    </citation>
    <scope>NUCLEOTIDE SEQUENCE [LARGE SCALE GENOMIC DNA]</scope>
    <source>
        <strain evidence="3 4">Phaff 52-87</strain>
    </source>
</reference>
<feature type="compositionally biased region" description="Polar residues" evidence="1">
    <location>
        <begin position="233"/>
        <end position="245"/>
    </location>
</feature>
<dbReference type="InterPro" id="IPR000904">
    <property type="entry name" value="Sec7_dom"/>
</dbReference>
<dbReference type="Pfam" id="PF01369">
    <property type="entry name" value="Sec7"/>
    <property type="match status" value="1"/>
</dbReference>
<dbReference type="SMART" id="SM00222">
    <property type="entry name" value="Sec7"/>
    <property type="match status" value="1"/>
</dbReference>
<feature type="compositionally biased region" description="Polar residues" evidence="1">
    <location>
        <begin position="136"/>
        <end position="146"/>
    </location>
</feature>
<evidence type="ECO:0000313" key="3">
    <source>
        <dbReference type="EMBL" id="KAK7202357.1"/>
    </source>
</evidence>
<protein>
    <recommendedName>
        <fullName evidence="2">SEC7 domain-containing protein</fullName>
    </recommendedName>
</protein>
<feature type="compositionally biased region" description="Polar residues" evidence="1">
    <location>
        <begin position="373"/>
        <end position="394"/>
    </location>
</feature>
<dbReference type="PANTHER" id="PTHR10663">
    <property type="entry name" value="GUANYL-NUCLEOTIDE EXCHANGE FACTOR"/>
    <property type="match status" value="1"/>
</dbReference>
<dbReference type="EMBL" id="JBBJBU010000021">
    <property type="protein sequence ID" value="KAK7202357.1"/>
    <property type="molecule type" value="Genomic_DNA"/>
</dbReference>
<feature type="compositionally biased region" description="Basic residues" evidence="1">
    <location>
        <begin position="122"/>
        <end position="135"/>
    </location>
</feature>
<dbReference type="Gene3D" id="1.10.1000.11">
    <property type="entry name" value="Arf Nucleotide-binding Site Opener,domain 2"/>
    <property type="match status" value="1"/>
</dbReference>
<accession>A0ABR1EXK7</accession>
<dbReference type="Proteomes" id="UP001498771">
    <property type="component" value="Unassembled WGS sequence"/>
</dbReference>
<evidence type="ECO:0000259" key="2">
    <source>
        <dbReference type="PROSITE" id="PS50190"/>
    </source>
</evidence>
<feature type="compositionally biased region" description="Polar residues" evidence="1">
    <location>
        <begin position="192"/>
        <end position="208"/>
    </location>
</feature>
<proteinExistence type="predicted"/>
<feature type="compositionally biased region" description="Low complexity" evidence="1">
    <location>
        <begin position="40"/>
        <end position="74"/>
    </location>
</feature>
<name>A0ABR1EXK7_9ASCO</name>
<dbReference type="InterPro" id="IPR023394">
    <property type="entry name" value="Sec7_C_sf"/>
</dbReference>
<keyword evidence="4" id="KW-1185">Reference proteome</keyword>
<feature type="compositionally biased region" description="Basic and acidic residues" evidence="1">
    <location>
        <begin position="174"/>
        <end position="191"/>
    </location>
</feature>
<evidence type="ECO:0000256" key="1">
    <source>
        <dbReference type="SAM" id="MobiDB-lite"/>
    </source>
</evidence>
<feature type="compositionally biased region" description="Low complexity" evidence="1">
    <location>
        <begin position="147"/>
        <end position="159"/>
    </location>
</feature>